<comment type="caution">
    <text evidence="2">The sequence shown here is derived from an EMBL/GenBank/DDBJ whole genome shotgun (WGS) entry which is preliminary data.</text>
</comment>
<accession>A0A822DSR5</accession>
<dbReference type="PANTHER" id="PTHR44145">
    <property type="entry name" value="DNAJ HOMOLOG SUBFAMILY A MEMBER 3, MITOCHONDRIAL"/>
    <property type="match status" value="1"/>
</dbReference>
<sequence length="56" mass="6141">ACHGRRETISKPCYECSGRGKTAQKKVTTIPIPAGVEDGQTMRVNLGTSEIFITFR</sequence>
<dbReference type="Gene3D" id="2.60.260.20">
    <property type="entry name" value="Urease metallochaperone UreE, N-terminal domain"/>
    <property type="match status" value="1"/>
</dbReference>
<reference evidence="2" key="1">
    <citation type="submission" date="2021-02" db="EMBL/GenBank/DDBJ databases">
        <authorList>
            <person name="Nowell W R."/>
        </authorList>
    </citation>
    <scope>NUCLEOTIDE SEQUENCE</scope>
</reference>
<evidence type="ECO:0000313" key="3">
    <source>
        <dbReference type="Proteomes" id="UP000663848"/>
    </source>
</evidence>
<name>A0A822DSR5_9BILA</name>
<dbReference type="GO" id="GO:0005739">
    <property type="term" value="C:mitochondrion"/>
    <property type="evidence" value="ECO:0007669"/>
    <property type="project" value="TreeGrafter"/>
</dbReference>
<organism evidence="2 3">
    <name type="scientific">Rotaria socialis</name>
    <dbReference type="NCBI Taxonomy" id="392032"/>
    <lineage>
        <taxon>Eukaryota</taxon>
        <taxon>Metazoa</taxon>
        <taxon>Spiralia</taxon>
        <taxon>Gnathifera</taxon>
        <taxon>Rotifera</taxon>
        <taxon>Eurotatoria</taxon>
        <taxon>Bdelloidea</taxon>
        <taxon>Philodinida</taxon>
        <taxon>Philodinidae</taxon>
        <taxon>Rotaria</taxon>
    </lineage>
</organism>
<dbReference type="GO" id="GO:0007005">
    <property type="term" value="P:mitochondrion organization"/>
    <property type="evidence" value="ECO:0007669"/>
    <property type="project" value="TreeGrafter"/>
</dbReference>
<gene>
    <name evidence="2" type="ORF">QYT958_LOCUS43702</name>
</gene>
<evidence type="ECO:0000256" key="1">
    <source>
        <dbReference type="ARBA" id="ARBA00023186"/>
    </source>
</evidence>
<feature type="non-terminal residue" evidence="2">
    <location>
        <position position="1"/>
    </location>
</feature>
<dbReference type="Proteomes" id="UP000663848">
    <property type="component" value="Unassembled WGS sequence"/>
</dbReference>
<dbReference type="InterPro" id="IPR051938">
    <property type="entry name" value="Apopto_cytoskel_mod"/>
</dbReference>
<feature type="non-terminal residue" evidence="2">
    <location>
        <position position="56"/>
    </location>
</feature>
<protein>
    <recommendedName>
        <fullName evidence="4">Chaperone DnaJ C-terminal domain-containing protein</fullName>
    </recommendedName>
</protein>
<keyword evidence="1" id="KW-0143">Chaperone</keyword>
<dbReference type="PANTHER" id="PTHR44145:SF3">
    <property type="entry name" value="DNAJ HOMOLOG SUBFAMILY A MEMBER 3, MITOCHONDRIAL"/>
    <property type="match status" value="1"/>
</dbReference>
<dbReference type="EMBL" id="CAJOBR010063579">
    <property type="protein sequence ID" value="CAF5077703.1"/>
    <property type="molecule type" value="Genomic_DNA"/>
</dbReference>
<dbReference type="Gene3D" id="2.10.230.10">
    <property type="entry name" value="Heat shock protein DnaJ, cysteine-rich domain"/>
    <property type="match status" value="1"/>
</dbReference>
<proteinExistence type="predicted"/>
<dbReference type="GO" id="GO:0043066">
    <property type="term" value="P:negative regulation of apoptotic process"/>
    <property type="evidence" value="ECO:0007669"/>
    <property type="project" value="TreeGrafter"/>
</dbReference>
<evidence type="ECO:0000313" key="2">
    <source>
        <dbReference type="EMBL" id="CAF5077703.1"/>
    </source>
</evidence>
<dbReference type="AlphaFoldDB" id="A0A822DSR5"/>
<evidence type="ECO:0008006" key="4">
    <source>
        <dbReference type="Google" id="ProtNLM"/>
    </source>
</evidence>